<accession>A0A193C697</accession>
<dbReference type="AlphaFoldDB" id="A0A193C697"/>
<evidence type="ECO:0000313" key="2">
    <source>
        <dbReference type="EMBL" id="ANN20106.1"/>
    </source>
</evidence>
<dbReference type="EMBL" id="CP016174">
    <property type="protein sequence ID" value="ANN20106.1"/>
    <property type="molecule type" value="Genomic_DNA"/>
</dbReference>
<dbReference type="STRING" id="31958.SD37_33905"/>
<dbReference type="Proteomes" id="UP000093695">
    <property type="component" value="Chromosome"/>
</dbReference>
<proteinExistence type="predicted"/>
<dbReference type="KEGG" id="aori:SD37_33905"/>
<evidence type="ECO:0000313" key="3">
    <source>
        <dbReference type="Proteomes" id="UP000093695"/>
    </source>
</evidence>
<keyword evidence="3" id="KW-1185">Reference proteome</keyword>
<organism evidence="2 3">
    <name type="scientific">Amycolatopsis orientalis</name>
    <name type="common">Nocardia orientalis</name>
    <dbReference type="NCBI Taxonomy" id="31958"/>
    <lineage>
        <taxon>Bacteria</taxon>
        <taxon>Bacillati</taxon>
        <taxon>Actinomycetota</taxon>
        <taxon>Actinomycetes</taxon>
        <taxon>Pseudonocardiales</taxon>
        <taxon>Pseudonocardiaceae</taxon>
        <taxon>Amycolatopsis</taxon>
    </lineage>
</organism>
<name>A0A193C697_AMYOR</name>
<reference evidence="2 3" key="1">
    <citation type="journal article" date="2015" name="Genome Announc.">
        <title>Draft Genome Sequence of Norvancomycin-Producing Strain Amycolatopsis orientalis CPCC200066.</title>
        <authorList>
            <person name="Lei X."/>
            <person name="Yuan F."/>
            <person name="Shi Y."/>
            <person name="Li X."/>
            <person name="Wang L."/>
            <person name="Hong B."/>
        </authorList>
    </citation>
    <scope>NUCLEOTIDE SEQUENCE [LARGE SCALE GENOMIC DNA]</scope>
    <source>
        <strain evidence="2 3">B-37</strain>
    </source>
</reference>
<gene>
    <name evidence="2" type="ORF">SD37_33905</name>
</gene>
<feature type="region of interest" description="Disordered" evidence="1">
    <location>
        <begin position="100"/>
        <end position="119"/>
    </location>
</feature>
<evidence type="ECO:0000256" key="1">
    <source>
        <dbReference type="SAM" id="MobiDB-lite"/>
    </source>
</evidence>
<protein>
    <submittedName>
        <fullName evidence="2">Uncharacterized protein</fullName>
    </submittedName>
</protein>
<sequence length="119" mass="12545">MIVRCRRHWASGCRPTAIHDPGKIVAVALGGDCLADIATVRAEPAVFGLVASDPTVSRLIDTLALDADKALAAIAAARARAGFTLPDDAVRRIAQIPDQAWTPAYDDERTPRDASPTSA</sequence>